<proteinExistence type="predicted"/>
<organism evidence="1 2">
    <name type="scientific">Arthrobacter sulfonylureivorans</name>
    <dbReference type="NCBI Taxonomy" id="2486855"/>
    <lineage>
        <taxon>Bacteria</taxon>
        <taxon>Bacillati</taxon>
        <taxon>Actinomycetota</taxon>
        <taxon>Actinomycetes</taxon>
        <taxon>Micrococcales</taxon>
        <taxon>Micrococcaceae</taxon>
        <taxon>Arthrobacter</taxon>
    </lineage>
</organism>
<dbReference type="Proteomes" id="UP000829069">
    <property type="component" value="Chromosome"/>
</dbReference>
<gene>
    <name evidence="1" type="ORF">MNQ99_11060</name>
</gene>
<name>A0ABY3W8B9_9MICC</name>
<evidence type="ECO:0000313" key="2">
    <source>
        <dbReference type="Proteomes" id="UP000829069"/>
    </source>
</evidence>
<protein>
    <recommendedName>
        <fullName evidence="3">GTP-binding protein</fullName>
    </recommendedName>
</protein>
<reference evidence="1 2" key="1">
    <citation type="submission" date="2022-03" db="EMBL/GenBank/DDBJ databases">
        <title>Isotopic signatures of nitrous oxide derived from detoxification processes.</title>
        <authorList>
            <person name="Behrendt U."/>
            <person name="Buchen C."/>
            <person name="Well R."/>
            <person name="Ulrich A."/>
            <person name="Rohe L."/>
            <person name="Kolb S."/>
            <person name="Schloter M."/>
            <person name="Horn M.A."/>
            <person name="Augustin J."/>
        </authorList>
    </citation>
    <scope>NUCLEOTIDE SEQUENCE [LARGE SCALE GENOMIC DNA]</scope>
    <source>
        <strain evidence="1 2">S4-C24</strain>
    </source>
</reference>
<keyword evidence="2" id="KW-1185">Reference proteome</keyword>
<dbReference type="RefSeq" id="WP_164745500.1">
    <property type="nucleotide sequence ID" value="NZ_CP093326.1"/>
</dbReference>
<dbReference type="EMBL" id="CP093326">
    <property type="protein sequence ID" value="UNK44536.1"/>
    <property type="molecule type" value="Genomic_DNA"/>
</dbReference>
<accession>A0ABY3W8B9</accession>
<evidence type="ECO:0008006" key="3">
    <source>
        <dbReference type="Google" id="ProtNLM"/>
    </source>
</evidence>
<evidence type="ECO:0000313" key="1">
    <source>
        <dbReference type="EMBL" id="UNK44536.1"/>
    </source>
</evidence>
<sequence>MRHRHLPPADEFPVELALLGDPELLALYGRAMRQLERESIQFGAAEPETEFRLEELRVELDRRDSRDALKASKRRIRGLYGGIGSEPPDSLYGGDF</sequence>